<keyword evidence="2" id="KW-1185">Reference proteome</keyword>
<accession>A0A1X6MTD7</accession>
<dbReference type="EMBL" id="KZ110602">
    <property type="protein sequence ID" value="OSX59486.1"/>
    <property type="molecule type" value="Genomic_DNA"/>
</dbReference>
<dbReference type="OrthoDB" id="2795673at2759"/>
<evidence type="ECO:0000313" key="2">
    <source>
        <dbReference type="Proteomes" id="UP000194127"/>
    </source>
</evidence>
<proteinExistence type="predicted"/>
<reference evidence="1 2" key="1">
    <citation type="submission" date="2017-04" db="EMBL/GenBank/DDBJ databases">
        <title>Genome Sequence of the Model Brown-Rot Fungus Postia placenta SB12.</title>
        <authorList>
            <consortium name="DOE Joint Genome Institute"/>
            <person name="Gaskell J."/>
            <person name="Kersten P."/>
            <person name="Larrondo L.F."/>
            <person name="Canessa P."/>
            <person name="Martinez D."/>
            <person name="Hibbett D."/>
            <person name="Schmoll M."/>
            <person name="Kubicek C.P."/>
            <person name="Martinez A.T."/>
            <person name="Yadav J."/>
            <person name="Master E."/>
            <person name="Magnuson J.K."/>
            <person name="James T."/>
            <person name="Yaver D."/>
            <person name="Berka R."/>
            <person name="Labutti K."/>
            <person name="Lipzen A."/>
            <person name="Aerts A."/>
            <person name="Barry K."/>
            <person name="Henrissat B."/>
            <person name="Blanchette R."/>
            <person name="Grigoriev I."/>
            <person name="Cullen D."/>
        </authorList>
    </citation>
    <scope>NUCLEOTIDE SEQUENCE [LARGE SCALE GENOMIC DNA]</scope>
    <source>
        <strain evidence="1 2">MAD-698-R-SB12</strain>
    </source>
</reference>
<gene>
    <name evidence="1" type="ORF">POSPLADRAFT_1172804</name>
</gene>
<dbReference type="RefSeq" id="XP_024336280.1">
    <property type="nucleotide sequence ID" value="XM_024488198.1"/>
</dbReference>
<dbReference type="AlphaFoldDB" id="A0A1X6MTD7"/>
<dbReference type="STRING" id="670580.A0A1X6MTD7"/>
<sequence>MSSSIPSIPTPHGHICDGVRVKPMSVELPIELVLEILEIAAASSHLSAAAISRVSSWARKLALPCLFETLLYPVITLNEINWTSGQYFTKPYIPRHLPGPSIPLPLHVGHHVRNLWVERGNRGSPMDEINLFDICPDVEHLAIQSSSIGALYTTCRAGSRFPCSVRRVTMITPSPRYEIHVLDGLRLANGSLFLHNITHLHMLDLRMSTYVPYDRLPNLTHLAVPYLDLGANIAQEPLRTPNGVLDHPPLKMLVLTVDEAKYMGNSWYHTPRLYANGAPMAEFTSPRASFSFFMRQACEKDKRVHVVLYPRQGETHRADWKAAARGGESIWQKASQAMADEQYPTLLPEIYHEKVLRRIG</sequence>
<dbReference type="GeneID" id="36333147"/>
<evidence type="ECO:0000313" key="1">
    <source>
        <dbReference type="EMBL" id="OSX59486.1"/>
    </source>
</evidence>
<dbReference type="Proteomes" id="UP000194127">
    <property type="component" value="Unassembled WGS sequence"/>
</dbReference>
<name>A0A1X6MTD7_9APHY</name>
<organism evidence="1 2">
    <name type="scientific">Postia placenta MAD-698-R-SB12</name>
    <dbReference type="NCBI Taxonomy" id="670580"/>
    <lineage>
        <taxon>Eukaryota</taxon>
        <taxon>Fungi</taxon>
        <taxon>Dikarya</taxon>
        <taxon>Basidiomycota</taxon>
        <taxon>Agaricomycotina</taxon>
        <taxon>Agaricomycetes</taxon>
        <taxon>Polyporales</taxon>
        <taxon>Adustoporiaceae</taxon>
        <taxon>Rhodonia</taxon>
    </lineage>
</organism>
<evidence type="ECO:0008006" key="3">
    <source>
        <dbReference type="Google" id="ProtNLM"/>
    </source>
</evidence>
<protein>
    <recommendedName>
        <fullName evidence="3">F-box domain-containing protein</fullName>
    </recommendedName>
</protein>